<feature type="site" description="Transition state stabilizer" evidence="9">
    <location>
        <position position="228"/>
    </location>
</feature>
<evidence type="ECO:0000259" key="10">
    <source>
        <dbReference type="Pfam" id="PF00696"/>
    </source>
</evidence>
<comment type="similarity">
    <text evidence="9">Belongs to the acetylglutamate kinase family. LysZ subfamily.</text>
</comment>
<evidence type="ECO:0000313" key="12">
    <source>
        <dbReference type="Proteomes" id="UP000423396"/>
    </source>
</evidence>
<dbReference type="NCBIfam" id="TIGR00761">
    <property type="entry name" value="argB"/>
    <property type="match status" value="1"/>
</dbReference>
<comment type="subcellular location">
    <subcellularLocation>
        <location evidence="9">Cytoplasm</location>
    </subcellularLocation>
</comment>
<dbReference type="KEGG" id="sazo:D1868_01590"/>
<keyword evidence="8 9" id="KW-0457">Lysine biosynthesis</keyword>
<protein>
    <recommendedName>
        <fullName evidence="9">[LysW]-aminoadipate/[LysW]-glutamate kinase</fullName>
        <ecNumber evidence="9">2.7.2.17</ecNumber>
        <ecNumber evidence="9">2.7.2.19</ecNumber>
    </recommendedName>
</protein>
<accession>A0A650CLP0</accession>
<dbReference type="UniPathway" id="UPA00033">
    <property type="reaction ID" value="UER00036"/>
</dbReference>
<dbReference type="Gene3D" id="3.40.1160.10">
    <property type="entry name" value="Acetylglutamate kinase-like"/>
    <property type="match status" value="1"/>
</dbReference>
<keyword evidence="7 9" id="KW-0067">ATP-binding</keyword>
<dbReference type="EC" id="2.7.2.17" evidence="9"/>
<feature type="binding site" evidence="9">
    <location>
        <position position="67"/>
    </location>
    <ligand>
        <name>substrate</name>
    </ligand>
</feature>
<dbReference type="GO" id="GO:0005737">
    <property type="term" value="C:cytoplasm"/>
    <property type="evidence" value="ECO:0007669"/>
    <property type="project" value="UniProtKB-SubCell"/>
</dbReference>
<evidence type="ECO:0000256" key="8">
    <source>
        <dbReference type="ARBA" id="ARBA00023154"/>
    </source>
</evidence>
<evidence type="ECO:0000256" key="6">
    <source>
        <dbReference type="ARBA" id="ARBA00022777"/>
    </source>
</evidence>
<dbReference type="UniPathway" id="UPA00068"/>
<dbReference type="PANTHER" id="PTHR23342">
    <property type="entry name" value="N-ACETYLGLUTAMATE SYNTHASE"/>
    <property type="match status" value="1"/>
</dbReference>
<evidence type="ECO:0000256" key="1">
    <source>
        <dbReference type="ARBA" id="ARBA00022490"/>
    </source>
</evidence>
<dbReference type="Pfam" id="PF00696">
    <property type="entry name" value="AA_kinase"/>
    <property type="match status" value="1"/>
</dbReference>
<dbReference type="EMBL" id="CP045483">
    <property type="protein sequence ID" value="QGR18811.1"/>
    <property type="molecule type" value="Genomic_DNA"/>
</dbReference>
<comment type="pathway">
    <text evidence="9">Amino-acid biosynthesis; L-arginine biosynthesis.</text>
</comment>
<dbReference type="CDD" id="cd04251">
    <property type="entry name" value="AAK_NAGK-UC"/>
    <property type="match status" value="1"/>
</dbReference>
<keyword evidence="2 9" id="KW-0055">Arginine biosynthesis</keyword>
<name>A0A650CLP0_9CREN</name>
<evidence type="ECO:0000256" key="5">
    <source>
        <dbReference type="ARBA" id="ARBA00022741"/>
    </source>
</evidence>
<comment type="function">
    <text evidence="9">Involved in both the arginine and lysine biosynthetic pathways. Phosphorylates the LysW-bound precursors glutamate (for arginine biosynthesis), respectively alpha-aminoadipate (for lysine biosynthesis).</text>
</comment>
<keyword evidence="12" id="KW-1185">Reference proteome</keyword>
<dbReference type="PANTHER" id="PTHR23342:SF0">
    <property type="entry name" value="N-ACETYLGLUTAMATE SYNTHASE, MITOCHONDRIAL"/>
    <property type="match status" value="1"/>
</dbReference>
<dbReference type="InterPro" id="IPR004662">
    <property type="entry name" value="AcgluKinase_fam"/>
</dbReference>
<feature type="binding site" evidence="9">
    <location>
        <begin position="40"/>
        <end position="41"/>
    </location>
    <ligand>
        <name>substrate</name>
    </ligand>
</feature>
<gene>
    <name evidence="9" type="primary">lysZ</name>
    <name evidence="11" type="ORF">D1868_01590</name>
</gene>
<comment type="pathway">
    <text evidence="9">Amino-acid biosynthesis; L-lysine biosynthesis via AAA pathway; L-lysine from L-alpha-aminoadipate (Thermus route): step 2/5.</text>
</comment>
<dbReference type="GeneID" id="42797726"/>
<dbReference type="RefSeq" id="WP_156005032.1">
    <property type="nucleotide sequence ID" value="NZ_CP045483.1"/>
</dbReference>
<dbReference type="NCBIfam" id="NF010662">
    <property type="entry name" value="PRK14058.1-4"/>
    <property type="match status" value="1"/>
</dbReference>
<keyword evidence="5 9" id="KW-0547">Nucleotide-binding</keyword>
<feature type="binding site" evidence="9">
    <location>
        <position position="171"/>
    </location>
    <ligand>
        <name>substrate</name>
    </ligand>
</feature>
<dbReference type="PIRSF" id="PIRSF000728">
    <property type="entry name" value="NAGK"/>
    <property type="match status" value="1"/>
</dbReference>
<evidence type="ECO:0000256" key="2">
    <source>
        <dbReference type="ARBA" id="ARBA00022571"/>
    </source>
</evidence>
<organism evidence="11 12">
    <name type="scientific">Stygiolobus azoricus</name>
    <dbReference type="NCBI Taxonomy" id="41675"/>
    <lineage>
        <taxon>Archaea</taxon>
        <taxon>Thermoproteota</taxon>
        <taxon>Thermoprotei</taxon>
        <taxon>Sulfolobales</taxon>
        <taxon>Sulfolobaceae</taxon>
        <taxon>Stygiolobus</taxon>
    </lineage>
</organism>
<dbReference type="InterPro" id="IPR001048">
    <property type="entry name" value="Asp/Glu/Uridylate_kinase"/>
</dbReference>
<feature type="site" description="Transition state stabilizer" evidence="9">
    <location>
        <position position="5"/>
    </location>
</feature>
<sequence length="266" mass="28767">MIVVKAGGRVIKNNFDGLIESIISYVTSKKDSKLIFVHGGGDQVTELSKKLGIEPKFVTSPEGIRSRYTTKEELEVFIMVMSLISRQVVSKVSSYIPSIGITGADGRSVIAERKKKIIILDERGRKRIIEGGYTGKIKEVNTVVINSLFSTFNLIVFSPLAYDPQENTLLNVDGDQMAFGLASSLKADSLIVLTDVDGVLVNNSVISHLSIAEAKELAMKIGPGMNRKLLMSAEAVEKGVKKVIISNGLVKDAINNALNGKGTVIE</sequence>
<dbReference type="InterPro" id="IPR036393">
    <property type="entry name" value="AceGlu_kinase-like_sf"/>
</dbReference>
<evidence type="ECO:0000256" key="4">
    <source>
        <dbReference type="ARBA" id="ARBA00022679"/>
    </source>
</evidence>
<keyword evidence="6 9" id="KW-0418">Kinase</keyword>
<keyword evidence="1 9" id="KW-0963">Cytoplasm</keyword>
<comment type="catalytic activity">
    <reaction evidence="9">
        <text>[amino-group carrier protein]-C-terminal-N-(1,4-dicarboxybutan-1-yl)-L-glutamine + ATP = [amino-group carrier protein]-C-terminal-N-(1-carboxy-5-phosphooxy-5-oxopentan-1-yl)-L-glutamine + ADP</text>
        <dbReference type="Rhea" id="RHEA:41944"/>
        <dbReference type="Rhea" id="RHEA-COMP:9694"/>
        <dbReference type="Rhea" id="RHEA-COMP:9712"/>
        <dbReference type="ChEBI" id="CHEBI:30616"/>
        <dbReference type="ChEBI" id="CHEBI:78499"/>
        <dbReference type="ChEBI" id="CHEBI:78503"/>
        <dbReference type="ChEBI" id="CHEBI:456216"/>
        <dbReference type="EC" id="2.7.2.17"/>
    </reaction>
</comment>
<evidence type="ECO:0000256" key="9">
    <source>
        <dbReference type="HAMAP-Rule" id="MF_02082"/>
    </source>
</evidence>
<dbReference type="GO" id="GO:0019878">
    <property type="term" value="P:lysine biosynthetic process via aminoadipic acid"/>
    <property type="evidence" value="ECO:0007669"/>
    <property type="project" value="UniProtKB-UniRule"/>
</dbReference>
<evidence type="ECO:0000256" key="7">
    <source>
        <dbReference type="ARBA" id="ARBA00022840"/>
    </source>
</evidence>
<keyword evidence="3 9" id="KW-0028">Amino-acid biosynthesis</keyword>
<dbReference type="OrthoDB" id="6816at2157"/>
<keyword evidence="4 9" id="KW-0808">Transferase</keyword>
<comment type="catalytic activity">
    <reaction evidence="9">
        <text>[amino-group carrier protein]-C-terminal-gamma-(L-glutamyl)-L-glutamate + ATP = [amino-group carrier protein]-C-terminal-gamma-(5-phospho-L-glutamyl)-L-glutamate + ADP</text>
        <dbReference type="Rhea" id="RHEA:52632"/>
        <dbReference type="Rhea" id="RHEA-COMP:13311"/>
        <dbReference type="Rhea" id="RHEA-COMP:13313"/>
        <dbReference type="ChEBI" id="CHEBI:30616"/>
        <dbReference type="ChEBI" id="CHEBI:136714"/>
        <dbReference type="ChEBI" id="CHEBI:136717"/>
        <dbReference type="ChEBI" id="CHEBI:456216"/>
        <dbReference type="EC" id="2.7.2.19"/>
    </reaction>
</comment>
<dbReference type="GO" id="GO:0005524">
    <property type="term" value="F:ATP binding"/>
    <property type="evidence" value="ECO:0007669"/>
    <property type="project" value="UniProtKB-KW"/>
</dbReference>
<dbReference type="GO" id="GO:0003991">
    <property type="term" value="F:acetylglutamate kinase activity"/>
    <property type="evidence" value="ECO:0007669"/>
    <property type="project" value="TreeGrafter"/>
</dbReference>
<dbReference type="HAMAP" id="MF_02082">
    <property type="entry name" value="LysZ"/>
    <property type="match status" value="1"/>
</dbReference>
<dbReference type="AlphaFoldDB" id="A0A650CLP0"/>
<feature type="domain" description="Aspartate/glutamate/uridylate kinase" evidence="10">
    <location>
        <begin position="1"/>
        <end position="247"/>
    </location>
</feature>
<evidence type="ECO:0000313" key="11">
    <source>
        <dbReference type="EMBL" id="QGR18811.1"/>
    </source>
</evidence>
<dbReference type="EC" id="2.7.2.19" evidence="9"/>
<dbReference type="InterPro" id="IPR037529">
    <property type="entry name" value="LysZ"/>
</dbReference>
<dbReference type="GO" id="GO:0042450">
    <property type="term" value="P:L-arginine biosynthetic process via ornithine"/>
    <property type="evidence" value="ECO:0007669"/>
    <property type="project" value="UniProtKB-UniRule"/>
</dbReference>
<evidence type="ECO:0000256" key="3">
    <source>
        <dbReference type="ARBA" id="ARBA00022605"/>
    </source>
</evidence>
<reference evidence="11 12" key="1">
    <citation type="submission" date="2019-10" db="EMBL/GenBank/DDBJ databases">
        <title>Genome Sequences from Six Type Strain Members of the Archaeal Family Sulfolobaceae: Acidianus ambivalens, Acidianus infernus, Metallosphaera prunae, Stygiolobus azoricus, Sulfolobus metallicus, and Sulfurisphaera ohwakuensis.</title>
        <authorList>
            <person name="Counts J.A."/>
            <person name="Kelly R.M."/>
        </authorList>
    </citation>
    <scope>NUCLEOTIDE SEQUENCE [LARGE SCALE GENOMIC DNA]</scope>
    <source>
        <strain evidence="11 12">FC6</strain>
    </source>
</reference>
<dbReference type="Proteomes" id="UP000423396">
    <property type="component" value="Chromosome"/>
</dbReference>
<proteinExistence type="inferred from homology"/>
<dbReference type="SUPFAM" id="SSF53633">
    <property type="entry name" value="Carbamate kinase-like"/>
    <property type="match status" value="1"/>
</dbReference>